<evidence type="ECO:0000256" key="4">
    <source>
        <dbReference type="ARBA" id="ARBA00023163"/>
    </source>
</evidence>
<feature type="domain" description="RNA polymerase sigma-70 region 2" evidence="5">
    <location>
        <begin position="26"/>
        <end position="94"/>
    </location>
</feature>
<dbReference type="InterPro" id="IPR013249">
    <property type="entry name" value="RNA_pol_sigma70_r4_t2"/>
</dbReference>
<evidence type="ECO:0000256" key="1">
    <source>
        <dbReference type="ARBA" id="ARBA00010641"/>
    </source>
</evidence>
<dbReference type="Gene3D" id="1.10.1740.10">
    <property type="match status" value="1"/>
</dbReference>
<dbReference type="GO" id="GO:0006352">
    <property type="term" value="P:DNA-templated transcription initiation"/>
    <property type="evidence" value="ECO:0007669"/>
    <property type="project" value="InterPro"/>
</dbReference>
<dbReference type="InterPro" id="IPR013324">
    <property type="entry name" value="RNA_pol_sigma_r3/r4-like"/>
</dbReference>
<keyword evidence="2" id="KW-0805">Transcription regulation</keyword>
<sequence length="194" mass="22567">MADRSFNDIELWSRFKAGDPSSFASIYRQHVRALYSFGKQLVDDGDLVADAVQELFIYIWERRAHLGDTDNIRHYLFKALRRRLIDAISKQQRTVQVHETTVDRRAAEDSIEQTLIKHQADIELRALLQQALRQLTKRQREAIFLRFFGKMSFREVADIMSLSLKSTYNLIAKALDELRKHFPLMLAVAVAMLG</sequence>
<dbReference type="GO" id="GO:0016987">
    <property type="term" value="F:sigma factor activity"/>
    <property type="evidence" value="ECO:0007669"/>
    <property type="project" value="UniProtKB-KW"/>
</dbReference>
<evidence type="ECO:0000259" key="6">
    <source>
        <dbReference type="Pfam" id="PF08281"/>
    </source>
</evidence>
<dbReference type="Gene3D" id="1.10.10.10">
    <property type="entry name" value="Winged helix-like DNA-binding domain superfamily/Winged helix DNA-binding domain"/>
    <property type="match status" value="1"/>
</dbReference>
<keyword evidence="3" id="KW-0731">Sigma factor</keyword>
<dbReference type="STRING" id="332977.SAMN05421740_10812"/>
<dbReference type="InterPro" id="IPR036388">
    <property type="entry name" value="WH-like_DNA-bd_sf"/>
</dbReference>
<dbReference type="EMBL" id="FNZR01000008">
    <property type="protein sequence ID" value="SEL66085.1"/>
    <property type="molecule type" value="Genomic_DNA"/>
</dbReference>
<dbReference type="SUPFAM" id="SSF88659">
    <property type="entry name" value="Sigma3 and sigma4 domains of RNA polymerase sigma factors"/>
    <property type="match status" value="1"/>
</dbReference>
<dbReference type="InterPro" id="IPR013325">
    <property type="entry name" value="RNA_pol_sigma_r2"/>
</dbReference>
<evidence type="ECO:0000313" key="8">
    <source>
        <dbReference type="Proteomes" id="UP000198916"/>
    </source>
</evidence>
<dbReference type="PANTHER" id="PTHR43133">
    <property type="entry name" value="RNA POLYMERASE ECF-TYPE SIGMA FACTO"/>
    <property type="match status" value="1"/>
</dbReference>
<dbReference type="OrthoDB" id="9150024at2"/>
<comment type="similarity">
    <text evidence="1">Belongs to the sigma-70 factor family. ECF subfamily.</text>
</comment>
<dbReference type="Proteomes" id="UP000198916">
    <property type="component" value="Unassembled WGS sequence"/>
</dbReference>
<keyword evidence="8" id="KW-1185">Reference proteome</keyword>
<proteinExistence type="inferred from homology"/>
<dbReference type="NCBIfam" id="TIGR02937">
    <property type="entry name" value="sigma70-ECF"/>
    <property type="match status" value="1"/>
</dbReference>
<dbReference type="GO" id="GO:0003677">
    <property type="term" value="F:DNA binding"/>
    <property type="evidence" value="ECO:0007669"/>
    <property type="project" value="InterPro"/>
</dbReference>
<dbReference type="AlphaFoldDB" id="A0A1H7S0U9"/>
<dbReference type="RefSeq" id="WP_090607378.1">
    <property type="nucleotide sequence ID" value="NZ_FNZR01000008.1"/>
</dbReference>
<dbReference type="CDD" id="cd06171">
    <property type="entry name" value="Sigma70_r4"/>
    <property type="match status" value="1"/>
</dbReference>
<protein>
    <submittedName>
        <fullName evidence="7">RNA polymerase sigma factor, sigma-70 family</fullName>
    </submittedName>
</protein>
<evidence type="ECO:0000256" key="2">
    <source>
        <dbReference type="ARBA" id="ARBA00023015"/>
    </source>
</evidence>
<dbReference type="InterPro" id="IPR039425">
    <property type="entry name" value="RNA_pol_sigma-70-like"/>
</dbReference>
<feature type="domain" description="RNA polymerase sigma factor 70 region 4 type 2" evidence="6">
    <location>
        <begin position="126"/>
        <end position="177"/>
    </location>
</feature>
<dbReference type="Pfam" id="PF04542">
    <property type="entry name" value="Sigma70_r2"/>
    <property type="match status" value="1"/>
</dbReference>
<keyword evidence="4" id="KW-0804">Transcription</keyword>
<evidence type="ECO:0000313" key="7">
    <source>
        <dbReference type="EMBL" id="SEL66085.1"/>
    </source>
</evidence>
<gene>
    <name evidence="7" type="ORF">SAMN05421740_10812</name>
</gene>
<dbReference type="Pfam" id="PF08281">
    <property type="entry name" value="Sigma70_r4_2"/>
    <property type="match status" value="1"/>
</dbReference>
<evidence type="ECO:0000256" key="3">
    <source>
        <dbReference type="ARBA" id="ARBA00023082"/>
    </source>
</evidence>
<accession>A0A1H7S0U9</accession>
<organism evidence="7 8">
    <name type="scientific">Parapedobacter koreensis</name>
    <dbReference type="NCBI Taxonomy" id="332977"/>
    <lineage>
        <taxon>Bacteria</taxon>
        <taxon>Pseudomonadati</taxon>
        <taxon>Bacteroidota</taxon>
        <taxon>Sphingobacteriia</taxon>
        <taxon>Sphingobacteriales</taxon>
        <taxon>Sphingobacteriaceae</taxon>
        <taxon>Parapedobacter</taxon>
    </lineage>
</organism>
<dbReference type="PANTHER" id="PTHR43133:SF46">
    <property type="entry name" value="RNA POLYMERASE SIGMA-70 FACTOR ECF SUBFAMILY"/>
    <property type="match status" value="1"/>
</dbReference>
<name>A0A1H7S0U9_9SPHI</name>
<reference evidence="8" key="1">
    <citation type="submission" date="2016-10" db="EMBL/GenBank/DDBJ databases">
        <authorList>
            <person name="Varghese N."/>
            <person name="Submissions S."/>
        </authorList>
    </citation>
    <scope>NUCLEOTIDE SEQUENCE [LARGE SCALE GENOMIC DNA]</scope>
    <source>
        <strain evidence="8">Jip14</strain>
    </source>
</reference>
<evidence type="ECO:0000259" key="5">
    <source>
        <dbReference type="Pfam" id="PF04542"/>
    </source>
</evidence>
<dbReference type="InterPro" id="IPR007627">
    <property type="entry name" value="RNA_pol_sigma70_r2"/>
</dbReference>
<dbReference type="SUPFAM" id="SSF88946">
    <property type="entry name" value="Sigma2 domain of RNA polymerase sigma factors"/>
    <property type="match status" value="1"/>
</dbReference>
<dbReference type="InterPro" id="IPR014284">
    <property type="entry name" value="RNA_pol_sigma-70_dom"/>
</dbReference>